<protein>
    <submittedName>
        <fullName evidence="1">Uncharacterized protein</fullName>
    </submittedName>
</protein>
<dbReference type="EMBL" id="ABXB03000001">
    <property type="protein sequence ID" value="EFA23756.1"/>
    <property type="molecule type" value="Genomic_DNA"/>
</dbReference>
<evidence type="ECO:0000313" key="1">
    <source>
        <dbReference type="EMBL" id="EFA23756.1"/>
    </source>
</evidence>
<comment type="caution">
    <text evidence="1">The sequence shown here is derived from an EMBL/GenBank/DDBJ whole genome shotgun (WGS) entry which is preliminary data.</text>
</comment>
<sequence length="44" mass="4598">MDGELAMVGYGNQIAVLARVVRINAAPQMNAGTVPEPDGTMPEL</sequence>
<dbReference type="AlphaFoldDB" id="D1NSV4"/>
<organism evidence="1 2">
    <name type="scientific">Bifidobacterium gallicum DSM 20093 = LMG 11596</name>
    <dbReference type="NCBI Taxonomy" id="561180"/>
    <lineage>
        <taxon>Bacteria</taxon>
        <taxon>Bacillati</taxon>
        <taxon>Actinomycetota</taxon>
        <taxon>Actinomycetes</taxon>
        <taxon>Bifidobacteriales</taxon>
        <taxon>Bifidobacteriaceae</taxon>
        <taxon>Bifidobacterium</taxon>
    </lineage>
</organism>
<reference evidence="1 2" key="1">
    <citation type="submission" date="2009-11" db="EMBL/GenBank/DDBJ databases">
        <authorList>
            <person name="Weinstock G."/>
            <person name="Sodergren E."/>
            <person name="Clifton S."/>
            <person name="Fulton L."/>
            <person name="Fulton B."/>
            <person name="Courtney L."/>
            <person name="Fronick C."/>
            <person name="Harrison M."/>
            <person name="Strong C."/>
            <person name="Farmer C."/>
            <person name="Delahaunty K."/>
            <person name="Markovic C."/>
            <person name="Hall O."/>
            <person name="Minx P."/>
            <person name="Tomlinson C."/>
            <person name="Mitreva M."/>
            <person name="Nelson J."/>
            <person name="Hou S."/>
            <person name="Wollam A."/>
            <person name="Pepin K.H."/>
            <person name="Johnson M."/>
            <person name="Bhonagiri V."/>
            <person name="Nash W.E."/>
            <person name="Warren W."/>
            <person name="Chinwalla A."/>
            <person name="Mardis E.R."/>
            <person name="Wilson R.K."/>
        </authorList>
    </citation>
    <scope>NUCLEOTIDE SEQUENCE [LARGE SCALE GENOMIC DNA]</scope>
    <source>
        <strain evidence="1 2">DSM 20093</strain>
    </source>
</reference>
<dbReference type="STRING" id="561180.BIFGAL_02864"/>
<evidence type="ECO:0000313" key="2">
    <source>
        <dbReference type="Proteomes" id="UP000003656"/>
    </source>
</evidence>
<gene>
    <name evidence="1" type="ORF">BIFGAL_02864</name>
</gene>
<dbReference type="Proteomes" id="UP000003656">
    <property type="component" value="Unassembled WGS sequence"/>
</dbReference>
<accession>D1NSV4</accession>
<proteinExistence type="predicted"/>
<name>D1NSV4_9BIFI</name>